<dbReference type="GO" id="GO:0005743">
    <property type="term" value="C:mitochondrial inner membrane"/>
    <property type="evidence" value="ECO:0007669"/>
    <property type="project" value="UniProtKB-SubCell"/>
</dbReference>
<evidence type="ECO:0000256" key="18">
    <source>
        <dbReference type="ARBA" id="ARBA00076491"/>
    </source>
</evidence>
<dbReference type="Gene3D" id="1.50.40.10">
    <property type="entry name" value="Mitochondrial carrier domain"/>
    <property type="match status" value="1"/>
</dbReference>
<sequence length="354" mass="39159">MSAIDFFAGCLGGAAGVLAGHPLDTVKVRLQMQNPNSKLYTGTWHCFKTIIKKEGTAGLYKGLSSPLASLTAINAIVFGAHGSICREFSQPDSLRAHFFAGCAAGMMQSIIATPSERLKLLIQIQMDAANTRYQSPLHAARSIVAKHGYSSLFRGFLATLIRDCPAFGIYFASYEWMSRSMSKDGKMESLTGPQLLLAGGAAGMLSWLFNYPTDVIKTRFQTSKYTSYMHCIQSTYREGGMRMFYTGLGSTLLRAFPSNAATFFTVEWTYRLLLDFNILGVGTPTEKRLQVDEMSSVGERIRRVLPLCMQAVHASNQHKRHISMSDFWNMNCVFLLPEAGSTSIDPMIHGCRFL</sequence>
<comment type="catalytic activity">
    <reaction evidence="16">
        <text>N(omega)-methyl-L-arginine(in) + L-arginine(out) = N(omega)-methyl-L-arginine(out) + L-arginine(in)</text>
        <dbReference type="Rhea" id="RHEA:72803"/>
        <dbReference type="ChEBI" id="CHEBI:32682"/>
        <dbReference type="ChEBI" id="CHEBI:114953"/>
    </reaction>
</comment>
<dbReference type="WBParaSite" id="HPBE_0001889001-mRNA-1">
    <property type="protein sequence ID" value="HPBE_0001889001-mRNA-1"/>
    <property type="gene ID" value="HPBE_0001889001"/>
</dbReference>
<evidence type="ECO:0000313" key="24">
    <source>
        <dbReference type="EMBL" id="VDP13251.1"/>
    </source>
</evidence>
<dbReference type="Proteomes" id="UP000050761">
    <property type="component" value="Unassembled WGS sequence"/>
</dbReference>
<dbReference type="GO" id="GO:0005289">
    <property type="term" value="F:high-affinity L-arginine transmembrane transporter activity"/>
    <property type="evidence" value="ECO:0007669"/>
    <property type="project" value="TreeGrafter"/>
</dbReference>
<evidence type="ECO:0000256" key="7">
    <source>
        <dbReference type="ARBA" id="ARBA00022970"/>
    </source>
</evidence>
<evidence type="ECO:0000256" key="14">
    <source>
        <dbReference type="ARBA" id="ARBA00051045"/>
    </source>
</evidence>
<dbReference type="EMBL" id="UZAH01030980">
    <property type="protein sequence ID" value="VDP13251.1"/>
    <property type="molecule type" value="Genomic_DNA"/>
</dbReference>
<dbReference type="InterPro" id="IPR002067">
    <property type="entry name" value="MCP"/>
</dbReference>
<evidence type="ECO:0000256" key="12">
    <source>
        <dbReference type="ARBA" id="ARBA00050592"/>
    </source>
</evidence>
<feature type="repeat" description="Solcar" evidence="22">
    <location>
        <begin position="92"/>
        <end position="180"/>
    </location>
</feature>
<comment type="catalytic activity">
    <reaction evidence="13">
        <text>L-histidine(out) + L-arginine(in) = L-histidine(in) + L-arginine(out)</text>
        <dbReference type="Rhea" id="RHEA:71063"/>
        <dbReference type="ChEBI" id="CHEBI:32682"/>
        <dbReference type="ChEBI" id="CHEBI:57595"/>
    </reaction>
</comment>
<dbReference type="AlphaFoldDB" id="A0A183GA71"/>
<evidence type="ECO:0000256" key="10">
    <source>
        <dbReference type="ARBA" id="ARBA00023136"/>
    </source>
</evidence>
<evidence type="ECO:0000256" key="22">
    <source>
        <dbReference type="PROSITE-ProRule" id="PRU00282"/>
    </source>
</evidence>
<evidence type="ECO:0000256" key="5">
    <source>
        <dbReference type="ARBA" id="ARBA00022737"/>
    </source>
</evidence>
<evidence type="ECO:0000256" key="16">
    <source>
        <dbReference type="ARBA" id="ARBA00052673"/>
    </source>
</evidence>
<organism evidence="25 26">
    <name type="scientific">Heligmosomoides polygyrus</name>
    <name type="common">Parasitic roundworm</name>
    <dbReference type="NCBI Taxonomy" id="6339"/>
    <lineage>
        <taxon>Eukaryota</taxon>
        <taxon>Metazoa</taxon>
        <taxon>Ecdysozoa</taxon>
        <taxon>Nematoda</taxon>
        <taxon>Chromadorea</taxon>
        <taxon>Rhabditida</taxon>
        <taxon>Rhabditina</taxon>
        <taxon>Rhabditomorpha</taxon>
        <taxon>Strongyloidea</taxon>
        <taxon>Heligmosomidae</taxon>
        <taxon>Heligmosomoides</taxon>
    </lineage>
</organism>
<proteinExistence type="inferred from homology"/>
<reference evidence="26" key="2">
    <citation type="submission" date="2019-09" db="UniProtKB">
        <authorList>
            <consortium name="WormBaseParasite"/>
        </authorList>
    </citation>
    <scope>IDENTIFICATION</scope>
</reference>
<keyword evidence="3 23" id="KW-0813">Transport</keyword>
<dbReference type="InterPro" id="IPR050567">
    <property type="entry name" value="Mitochondrial_Carrier"/>
</dbReference>
<dbReference type="PANTHER" id="PTHR45624:SF61">
    <property type="entry name" value="MITOCHONDRIAL BASIC AMINO ACIDS TRANSPORTER"/>
    <property type="match status" value="1"/>
</dbReference>
<evidence type="ECO:0000256" key="19">
    <source>
        <dbReference type="ARBA" id="ARBA00078745"/>
    </source>
</evidence>
<dbReference type="FunFam" id="1.50.40.10:FF:000037">
    <property type="entry name" value="Solute carrier family 25 member 29"/>
    <property type="match status" value="1"/>
</dbReference>
<dbReference type="GO" id="GO:1990575">
    <property type="term" value="P:mitochondrial L-ornithine transmembrane transport"/>
    <property type="evidence" value="ECO:0007669"/>
    <property type="project" value="UniProtKB-ARBA"/>
</dbReference>
<comment type="catalytic activity">
    <reaction evidence="14">
        <text>L-homoarginine(in) + L-arginine(out) = L-homoarginine(out) + L-arginine(in)</text>
        <dbReference type="Rhea" id="RHEA:72799"/>
        <dbReference type="ChEBI" id="CHEBI:32682"/>
        <dbReference type="ChEBI" id="CHEBI:143006"/>
    </reaction>
</comment>
<keyword evidence="25" id="KW-1185">Reference proteome</keyword>
<evidence type="ECO:0000313" key="26">
    <source>
        <dbReference type="WBParaSite" id="HPBE_0001889001-mRNA-1"/>
    </source>
</evidence>
<dbReference type="OrthoDB" id="193856at2759"/>
<comment type="catalytic activity">
    <reaction evidence="12">
        <text>L-histidine(out) = L-histidine(in)</text>
        <dbReference type="Rhea" id="RHEA:72807"/>
        <dbReference type="ChEBI" id="CHEBI:57595"/>
    </reaction>
</comment>
<evidence type="ECO:0000256" key="9">
    <source>
        <dbReference type="ARBA" id="ARBA00023128"/>
    </source>
</evidence>
<feature type="repeat" description="Solcar" evidence="22">
    <location>
        <begin position="190"/>
        <end position="272"/>
    </location>
</feature>
<dbReference type="PROSITE" id="PS50920">
    <property type="entry name" value="SOLCAR"/>
    <property type="match status" value="3"/>
</dbReference>
<evidence type="ECO:0000256" key="8">
    <source>
        <dbReference type="ARBA" id="ARBA00022989"/>
    </source>
</evidence>
<dbReference type="InterPro" id="IPR023395">
    <property type="entry name" value="MCP_dom_sf"/>
</dbReference>
<comment type="subcellular location">
    <subcellularLocation>
        <location evidence="1">Mitochondrion inner membrane</location>
        <topology evidence="1">Multi-pass membrane protein</topology>
    </subcellularLocation>
</comment>
<dbReference type="SUPFAM" id="SSF103506">
    <property type="entry name" value="Mitochondrial carrier"/>
    <property type="match status" value="1"/>
</dbReference>
<evidence type="ECO:0000256" key="15">
    <source>
        <dbReference type="ARBA" id="ARBA00051921"/>
    </source>
</evidence>
<evidence type="ECO:0000256" key="3">
    <source>
        <dbReference type="ARBA" id="ARBA00022448"/>
    </source>
</evidence>
<evidence type="ECO:0000256" key="20">
    <source>
        <dbReference type="ARBA" id="ARBA00079387"/>
    </source>
</evidence>
<evidence type="ECO:0000256" key="17">
    <source>
        <dbReference type="ARBA" id="ARBA00071763"/>
    </source>
</evidence>
<keyword evidence="4 22" id="KW-0812">Transmembrane</keyword>
<keyword evidence="5" id="KW-0677">Repeat</keyword>
<evidence type="ECO:0000256" key="11">
    <source>
        <dbReference type="ARBA" id="ARBA00049090"/>
    </source>
</evidence>
<evidence type="ECO:0000256" key="2">
    <source>
        <dbReference type="ARBA" id="ARBA00006375"/>
    </source>
</evidence>
<dbReference type="PRINTS" id="PR00926">
    <property type="entry name" value="MITOCARRIER"/>
</dbReference>
<evidence type="ECO:0000256" key="21">
    <source>
        <dbReference type="ARBA" id="ARBA00080567"/>
    </source>
</evidence>
<evidence type="ECO:0000256" key="1">
    <source>
        <dbReference type="ARBA" id="ARBA00004448"/>
    </source>
</evidence>
<evidence type="ECO:0000256" key="13">
    <source>
        <dbReference type="ARBA" id="ARBA00050768"/>
    </source>
</evidence>
<evidence type="ECO:0000256" key="23">
    <source>
        <dbReference type="RuleBase" id="RU000488"/>
    </source>
</evidence>
<accession>A0A3P8ART7</accession>
<comment type="catalytic activity">
    <reaction evidence="11">
        <text>L-lysine(out) + L-arginine(in) = L-lysine(in) + L-arginine(out)</text>
        <dbReference type="Rhea" id="RHEA:70827"/>
        <dbReference type="ChEBI" id="CHEBI:32551"/>
        <dbReference type="ChEBI" id="CHEBI:32682"/>
    </reaction>
</comment>
<name>A0A183GA71_HELPZ</name>
<comment type="catalytic activity">
    <reaction evidence="15">
        <text>L-ornithine(in) + L-arginine(out) = L-ornithine(out) + L-arginine(in)</text>
        <dbReference type="Rhea" id="RHEA:34991"/>
        <dbReference type="ChEBI" id="CHEBI:32682"/>
        <dbReference type="ChEBI" id="CHEBI:46911"/>
    </reaction>
</comment>
<dbReference type="PANTHER" id="PTHR45624">
    <property type="entry name" value="MITOCHONDRIAL BASIC AMINO ACIDS TRANSPORTER-RELATED"/>
    <property type="match status" value="1"/>
</dbReference>
<keyword evidence="9" id="KW-0496">Mitochondrion</keyword>
<keyword evidence="10 22" id="KW-0472">Membrane</keyword>
<feature type="repeat" description="Solcar" evidence="22">
    <location>
        <begin position="1"/>
        <end position="87"/>
    </location>
</feature>
<evidence type="ECO:0000256" key="4">
    <source>
        <dbReference type="ARBA" id="ARBA00022692"/>
    </source>
</evidence>
<keyword evidence="8" id="KW-1133">Transmembrane helix</keyword>
<keyword evidence="6" id="KW-0999">Mitochondrion inner membrane</keyword>
<dbReference type="InterPro" id="IPR018108">
    <property type="entry name" value="MCP_transmembrane"/>
</dbReference>
<accession>A0A183GA71</accession>
<keyword evidence="7" id="KW-0029">Amino-acid transport</keyword>
<evidence type="ECO:0000313" key="25">
    <source>
        <dbReference type="Proteomes" id="UP000050761"/>
    </source>
</evidence>
<evidence type="ECO:0000256" key="6">
    <source>
        <dbReference type="ARBA" id="ARBA00022792"/>
    </source>
</evidence>
<gene>
    <name evidence="24" type="ORF">HPBE_LOCUS18888</name>
</gene>
<reference evidence="24 25" key="1">
    <citation type="submission" date="2018-11" db="EMBL/GenBank/DDBJ databases">
        <authorList>
            <consortium name="Pathogen Informatics"/>
        </authorList>
    </citation>
    <scope>NUCLEOTIDE SEQUENCE [LARGE SCALE GENOMIC DNA]</scope>
</reference>
<comment type="similarity">
    <text evidence="2 23">Belongs to the mitochondrial carrier (TC 2.A.29) family.</text>
</comment>
<protein>
    <recommendedName>
        <fullName evidence="17">Mitochondrial basic amino acids transporter</fullName>
    </recommendedName>
    <alternativeName>
        <fullName evidence="21">Carnitine/acylcarnitine translocase-like</fullName>
    </alternativeName>
    <alternativeName>
        <fullName evidence="20">Mitochondrial carnitine/acylcarnitine carrier protein CACL</fullName>
    </alternativeName>
    <alternativeName>
        <fullName evidence="19">Mitochondrial ornithine transporter 3</fullName>
    </alternativeName>
    <alternativeName>
        <fullName evidence="18">Solute carrier family 25 member 29</fullName>
    </alternativeName>
</protein>
<dbReference type="Pfam" id="PF00153">
    <property type="entry name" value="Mito_carr"/>
    <property type="match status" value="3"/>
</dbReference>